<comment type="caution">
    <text evidence="3">The sequence shown here is derived from an EMBL/GenBank/DDBJ whole genome shotgun (WGS) entry which is preliminary data.</text>
</comment>
<dbReference type="Pfam" id="PF25055">
    <property type="entry name" value="DUF7792"/>
    <property type="match status" value="1"/>
</dbReference>
<gene>
    <name evidence="3" type="ORF">MERR_LOCUS31540</name>
</gene>
<accession>A0A6D2JRH7</accession>
<dbReference type="SMART" id="SM00185">
    <property type="entry name" value="ARM"/>
    <property type="match status" value="5"/>
</dbReference>
<dbReference type="AlphaFoldDB" id="A0A6D2JRH7"/>
<dbReference type="PANTHER" id="PTHR46168:SF20">
    <property type="entry name" value="GENOME ASSEMBLY, CHROMOSOME: A04"/>
    <property type="match status" value="1"/>
</dbReference>
<dbReference type="SUPFAM" id="SSF48371">
    <property type="entry name" value="ARM repeat"/>
    <property type="match status" value="1"/>
</dbReference>
<dbReference type="PANTHER" id="PTHR46168">
    <property type="entry name" value="ARMADILLO REPEAT ONLY 4"/>
    <property type="match status" value="1"/>
</dbReference>
<dbReference type="OrthoDB" id="1096766at2759"/>
<feature type="domain" description="DUF7792" evidence="2">
    <location>
        <begin position="8"/>
        <end position="123"/>
    </location>
</feature>
<dbReference type="EMBL" id="CACVBM020001296">
    <property type="protein sequence ID" value="CAA7044305.1"/>
    <property type="molecule type" value="Genomic_DNA"/>
</dbReference>
<protein>
    <recommendedName>
        <fullName evidence="2">DUF7792 domain-containing protein</fullName>
    </recommendedName>
</protein>
<sequence length="469" mass="52092">MAEDDIVKDILTSAINLAVQVIEASNETIFFKKECDEVKNKVQKLLELLEKALIASSSLCEFPTRHVISIAEAMRRKSLSLFYKGIPRVTNRFITIIHVSTYQKMLVGLERSINDVSWLLNVSVPSNDGEQEELFGLPPFAMNDPTLSMIYELMAILYRGTLDEDSCEAARSLRSMASDNPRCAEIMIRNGLCSVFAKILRQGSMRAQAEVACTTSVLVASFPESQDLFAQHDVIQLLLSHLVTPEVEDSLQMKAMAAKALRELAKGNSSICKSITDSKRFLRFANLLETQDKQVRYNSLMVLTEITAVAEQDSDLRRSSAFKCKSPVFKAIVHQIHKLTGENGDTVLLIPCITLIGNLARAFRASDTSMIEQLVKLLGHQDPKVSREAIVALTKFARPSNYLHNDHSRAIVEAGAARRLIELSSLGCEIRIPALELLICIAAHVPEKEEVVKVLECASNQPLTNSQMC</sequence>
<evidence type="ECO:0000259" key="2">
    <source>
        <dbReference type="Pfam" id="PF25055"/>
    </source>
</evidence>
<reference evidence="3" key="1">
    <citation type="submission" date="2020-01" db="EMBL/GenBank/DDBJ databases">
        <authorList>
            <person name="Mishra B."/>
        </authorList>
    </citation>
    <scope>NUCLEOTIDE SEQUENCE [LARGE SCALE GENOMIC DNA]</scope>
</reference>
<dbReference type="InterPro" id="IPR056694">
    <property type="entry name" value="DUF7792"/>
</dbReference>
<dbReference type="InterPro" id="IPR011989">
    <property type="entry name" value="ARM-like"/>
</dbReference>
<dbReference type="InterPro" id="IPR000225">
    <property type="entry name" value="Armadillo"/>
</dbReference>
<evidence type="ECO:0000256" key="1">
    <source>
        <dbReference type="ARBA" id="ARBA00022737"/>
    </source>
</evidence>
<organism evidence="3 4">
    <name type="scientific">Microthlaspi erraticum</name>
    <dbReference type="NCBI Taxonomy" id="1685480"/>
    <lineage>
        <taxon>Eukaryota</taxon>
        <taxon>Viridiplantae</taxon>
        <taxon>Streptophyta</taxon>
        <taxon>Embryophyta</taxon>
        <taxon>Tracheophyta</taxon>
        <taxon>Spermatophyta</taxon>
        <taxon>Magnoliopsida</taxon>
        <taxon>eudicotyledons</taxon>
        <taxon>Gunneridae</taxon>
        <taxon>Pentapetalae</taxon>
        <taxon>rosids</taxon>
        <taxon>malvids</taxon>
        <taxon>Brassicales</taxon>
        <taxon>Brassicaceae</taxon>
        <taxon>Coluteocarpeae</taxon>
        <taxon>Microthlaspi</taxon>
    </lineage>
</organism>
<dbReference type="InterPro" id="IPR016024">
    <property type="entry name" value="ARM-type_fold"/>
</dbReference>
<evidence type="ECO:0000313" key="3">
    <source>
        <dbReference type="EMBL" id="CAA7044305.1"/>
    </source>
</evidence>
<dbReference type="Gene3D" id="1.25.10.10">
    <property type="entry name" value="Leucine-rich Repeat Variant"/>
    <property type="match status" value="2"/>
</dbReference>
<evidence type="ECO:0000313" key="4">
    <source>
        <dbReference type="Proteomes" id="UP000467841"/>
    </source>
</evidence>
<keyword evidence="4" id="KW-1185">Reference proteome</keyword>
<keyword evidence="1" id="KW-0677">Repeat</keyword>
<dbReference type="Proteomes" id="UP000467841">
    <property type="component" value="Unassembled WGS sequence"/>
</dbReference>
<proteinExistence type="predicted"/>
<name>A0A6D2JRH7_9BRAS</name>